<feature type="transmembrane region" description="Helical" evidence="7">
    <location>
        <begin position="12"/>
        <end position="29"/>
    </location>
</feature>
<feature type="transmembrane region" description="Helical" evidence="7">
    <location>
        <begin position="49"/>
        <end position="71"/>
    </location>
</feature>
<keyword evidence="5 7" id="KW-1133">Transmembrane helix</keyword>
<dbReference type="InterPro" id="IPR032808">
    <property type="entry name" value="DoxX"/>
</dbReference>
<dbReference type="Proteomes" id="UP000613030">
    <property type="component" value="Unassembled WGS sequence"/>
</dbReference>
<name>A0ABS1KQV2_9BACT</name>
<keyword evidence="4 7" id="KW-0812">Transmembrane</keyword>
<dbReference type="Pfam" id="PF07681">
    <property type="entry name" value="DoxX"/>
    <property type="match status" value="1"/>
</dbReference>
<comment type="caution">
    <text evidence="8">The sequence shown here is derived from an EMBL/GenBank/DDBJ whole genome shotgun (WGS) entry which is preliminary data.</text>
</comment>
<evidence type="ECO:0000256" key="7">
    <source>
        <dbReference type="SAM" id="Phobius"/>
    </source>
</evidence>
<dbReference type="RefSeq" id="WP_202009335.1">
    <property type="nucleotide sequence ID" value="NZ_JAERRB010000003.1"/>
</dbReference>
<dbReference type="InterPro" id="IPR051907">
    <property type="entry name" value="DoxX-like_oxidoreductase"/>
</dbReference>
<keyword evidence="3" id="KW-1003">Cell membrane</keyword>
<dbReference type="PANTHER" id="PTHR33452:SF1">
    <property type="entry name" value="INNER MEMBRANE PROTEIN YPHA-RELATED"/>
    <property type="match status" value="1"/>
</dbReference>
<keyword evidence="9" id="KW-1185">Reference proteome</keyword>
<evidence type="ECO:0000313" key="8">
    <source>
        <dbReference type="EMBL" id="MBL0741811.1"/>
    </source>
</evidence>
<dbReference type="PANTHER" id="PTHR33452">
    <property type="entry name" value="OXIDOREDUCTASE CATD-RELATED"/>
    <property type="match status" value="1"/>
</dbReference>
<proteinExistence type="inferred from homology"/>
<evidence type="ECO:0000256" key="2">
    <source>
        <dbReference type="ARBA" id="ARBA00006679"/>
    </source>
</evidence>
<feature type="transmembrane region" description="Helical" evidence="7">
    <location>
        <begin position="78"/>
        <end position="96"/>
    </location>
</feature>
<feature type="transmembrane region" description="Helical" evidence="7">
    <location>
        <begin position="102"/>
        <end position="125"/>
    </location>
</feature>
<keyword evidence="6 7" id="KW-0472">Membrane</keyword>
<protein>
    <submittedName>
        <fullName evidence="8">DoxX family protein</fullName>
    </submittedName>
</protein>
<dbReference type="EMBL" id="JAERRB010000003">
    <property type="protein sequence ID" value="MBL0741811.1"/>
    <property type="molecule type" value="Genomic_DNA"/>
</dbReference>
<evidence type="ECO:0000256" key="3">
    <source>
        <dbReference type="ARBA" id="ARBA00022475"/>
    </source>
</evidence>
<evidence type="ECO:0000256" key="5">
    <source>
        <dbReference type="ARBA" id="ARBA00022989"/>
    </source>
</evidence>
<evidence type="ECO:0000256" key="6">
    <source>
        <dbReference type="ARBA" id="ARBA00023136"/>
    </source>
</evidence>
<sequence>MKRFPFLSTSQATMVLRLCVSLFLIIHGVSRIYHGGVVPFGDFLNSQGFMIGLALAWALTIFEIVGGLLLAVGYYVRAITAVFIAEIFMGIVLVHAQHGWFVVGGGLNGVEYSVLLIVCLVVIAAQSSSKKF</sequence>
<evidence type="ECO:0000313" key="9">
    <source>
        <dbReference type="Proteomes" id="UP000613030"/>
    </source>
</evidence>
<gene>
    <name evidence="8" type="ORF">JI741_11310</name>
</gene>
<evidence type="ECO:0000256" key="1">
    <source>
        <dbReference type="ARBA" id="ARBA00004651"/>
    </source>
</evidence>
<comment type="similarity">
    <text evidence="2">Belongs to the DoxX family.</text>
</comment>
<reference evidence="8 9" key="1">
    <citation type="submission" date="2021-01" db="EMBL/GenBank/DDBJ databases">
        <title>Chryseolinea sp. Jin1 Genome sequencing and assembly.</title>
        <authorList>
            <person name="Kim I."/>
        </authorList>
    </citation>
    <scope>NUCLEOTIDE SEQUENCE [LARGE SCALE GENOMIC DNA]</scope>
    <source>
        <strain evidence="8 9">Jin1</strain>
    </source>
</reference>
<accession>A0ABS1KQV2</accession>
<organism evidence="8 9">
    <name type="scientific">Chryseolinea lacunae</name>
    <dbReference type="NCBI Taxonomy" id="2801331"/>
    <lineage>
        <taxon>Bacteria</taxon>
        <taxon>Pseudomonadati</taxon>
        <taxon>Bacteroidota</taxon>
        <taxon>Cytophagia</taxon>
        <taxon>Cytophagales</taxon>
        <taxon>Fulvivirgaceae</taxon>
        <taxon>Chryseolinea</taxon>
    </lineage>
</organism>
<evidence type="ECO:0000256" key="4">
    <source>
        <dbReference type="ARBA" id="ARBA00022692"/>
    </source>
</evidence>
<comment type="subcellular location">
    <subcellularLocation>
        <location evidence="1">Cell membrane</location>
        <topology evidence="1">Multi-pass membrane protein</topology>
    </subcellularLocation>
</comment>